<comment type="caution">
    <text evidence="2">The sequence shown here is derived from an EMBL/GenBank/DDBJ whole genome shotgun (WGS) entry which is preliminary data.</text>
</comment>
<dbReference type="RefSeq" id="WP_367845696.1">
    <property type="nucleotide sequence ID" value="NZ_JBFOHL010000013.1"/>
</dbReference>
<organism evidence="2 3">
    <name type="scientific">Rhodanobacter geophilus</name>
    <dbReference type="NCBI Taxonomy" id="3162488"/>
    <lineage>
        <taxon>Bacteria</taxon>
        <taxon>Pseudomonadati</taxon>
        <taxon>Pseudomonadota</taxon>
        <taxon>Gammaproteobacteria</taxon>
        <taxon>Lysobacterales</taxon>
        <taxon>Rhodanobacteraceae</taxon>
        <taxon>Rhodanobacter</taxon>
    </lineage>
</organism>
<accession>A0ABV3QS33</accession>
<dbReference type="EMBL" id="JBFOHL010000013">
    <property type="protein sequence ID" value="MEW9625405.1"/>
    <property type="molecule type" value="Genomic_DNA"/>
</dbReference>
<feature type="chain" id="PRO_5047498185" evidence="1">
    <location>
        <begin position="25"/>
        <end position="436"/>
    </location>
</feature>
<evidence type="ECO:0000313" key="2">
    <source>
        <dbReference type="EMBL" id="MEW9625405.1"/>
    </source>
</evidence>
<feature type="signal peptide" evidence="1">
    <location>
        <begin position="1"/>
        <end position="24"/>
    </location>
</feature>
<evidence type="ECO:0000313" key="3">
    <source>
        <dbReference type="Proteomes" id="UP001556170"/>
    </source>
</evidence>
<reference evidence="2 3" key="1">
    <citation type="submission" date="2024-06" db="EMBL/GenBank/DDBJ databases">
        <authorList>
            <person name="Woo H."/>
        </authorList>
    </citation>
    <scope>NUCLEOTIDE SEQUENCE [LARGE SCALE GENOMIC DNA]</scope>
    <source>
        <strain evidence="2 3">S2-g</strain>
    </source>
</reference>
<dbReference type="SUPFAM" id="SSF56935">
    <property type="entry name" value="Porins"/>
    <property type="match status" value="1"/>
</dbReference>
<evidence type="ECO:0000256" key="1">
    <source>
        <dbReference type="SAM" id="SignalP"/>
    </source>
</evidence>
<gene>
    <name evidence="2" type="ORF">ABQJ56_14345</name>
</gene>
<sequence length="436" mass="47659">MPSSTRLARTIALALALAAGPALAGQLDYSLYGGVEHSDNINLSNTAPASQWLLIPGFGFDYAQQGATLQAHVTGGAEYRDYLGGSYANQKFGELAGLVNWSMLPQRLDFVAQDYASVQPISTLASNGPGNQQQTNVLTVGPTLHFNLGSAMRGQVELRYINSRASRTTEFDSSRGDAALRLIRDISPTSQLSLNLETQRVDFDDTGEVNYSRDGAFVRYVDRLAHTDLDVAAGWSHIRLDGGYGTATTPMVNAGINWHASARNSFGASYTRNYSDAAQDLINLAEPTDTAAPSSPPLSIQTGGAVIGSGVYLEQRLEGHYDYAGDRLTVSLSPWYRKLHYVEGFQPDETGRGGEFGVDYRLNPRLTLSGFANYEREDYTTLARRDTTTNVGVALRQLVNSHWCWRLSVVDQHRTSTAPGEGYRETEVYVGVVYQR</sequence>
<dbReference type="InterPro" id="IPR018759">
    <property type="entry name" value="BBP2_2"/>
</dbReference>
<keyword evidence="1" id="KW-0732">Signal</keyword>
<dbReference type="Proteomes" id="UP001556170">
    <property type="component" value="Unassembled WGS sequence"/>
</dbReference>
<name>A0ABV3QS33_9GAMM</name>
<keyword evidence="3" id="KW-1185">Reference proteome</keyword>
<proteinExistence type="predicted"/>
<protein>
    <submittedName>
        <fullName evidence="2">Outer membrane beta-barrel protein</fullName>
    </submittedName>
</protein>
<dbReference type="Pfam" id="PF10082">
    <property type="entry name" value="BBP2_2"/>
    <property type="match status" value="1"/>
</dbReference>